<sequence>MISESGVSGDVQDKDVQGDVVRPVSKDQHKALPPRRTVAASFKPLCLALDVGARSLGQPGVSGQVKRRQVGVNDRRAQVEKQSKEDEIMQEDDSSCQKRARGPTSALQVFLRNAGLGKGRWTFRTDGKDRSREEDSKYGWVDEGGRRELLKAQAVSTSRLHGGSGHAKDGKGMWE</sequence>
<name>A0A0F2M8A8_SPOSC</name>
<dbReference type="VEuPathDB" id="FungiDB:SPSK_09851"/>
<reference evidence="2 3" key="2">
    <citation type="journal article" date="2015" name="Eukaryot. Cell">
        <title>Asexual propagation of a virulent clone complex in a human and feline outbreak of sporotrichosis.</title>
        <authorList>
            <person name="Teixeira Mde M."/>
            <person name="Rodrigues A.M."/>
            <person name="Tsui C.K."/>
            <person name="de Almeida L.G."/>
            <person name="Van Diepeningen A.D."/>
            <person name="van den Ende B.G."/>
            <person name="Fernandes G.F."/>
            <person name="Kano R."/>
            <person name="Hamelin R.C."/>
            <person name="Lopes-Bezerra L.M."/>
            <person name="Vasconcelos A.T."/>
            <person name="de Hoog S."/>
            <person name="de Camargo Z.P."/>
            <person name="Felipe M.S."/>
        </authorList>
    </citation>
    <scope>NUCLEOTIDE SEQUENCE [LARGE SCALE GENOMIC DNA]</scope>
    <source>
        <strain evidence="2 3">1099-18</strain>
    </source>
</reference>
<evidence type="ECO:0000313" key="2">
    <source>
        <dbReference type="EMBL" id="KJR85928.1"/>
    </source>
</evidence>
<comment type="caution">
    <text evidence="2">The sequence shown here is derived from an EMBL/GenBank/DDBJ whole genome shotgun (WGS) entry which is preliminary data.</text>
</comment>
<dbReference type="KEGG" id="ssck:SPSK_09851"/>
<feature type="compositionally biased region" description="Low complexity" evidence="1">
    <location>
        <begin position="1"/>
        <end position="10"/>
    </location>
</feature>
<feature type="region of interest" description="Disordered" evidence="1">
    <location>
        <begin position="152"/>
        <end position="175"/>
    </location>
</feature>
<organism evidence="2 3">
    <name type="scientific">Sporothrix schenckii 1099-18</name>
    <dbReference type="NCBI Taxonomy" id="1397361"/>
    <lineage>
        <taxon>Eukaryota</taxon>
        <taxon>Fungi</taxon>
        <taxon>Dikarya</taxon>
        <taxon>Ascomycota</taxon>
        <taxon>Pezizomycotina</taxon>
        <taxon>Sordariomycetes</taxon>
        <taxon>Sordariomycetidae</taxon>
        <taxon>Ophiostomatales</taxon>
        <taxon>Ophiostomataceae</taxon>
        <taxon>Sporothrix</taxon>
    </lineage>
</organism>
<accession>A0A0F2M8A8</accession>
<feature type="compositionally biased region" description="Basic and acidic residues" evidence="1">
    <location>
        <begin position="166"/>
        <end position="175"/>
    </location>
</feature>
<dbReference type="AlphaFoldDB" id="A0A0F2M8A8"/>
<feature type="region of interest" description="Disordered" evidence="1">
    <location>
        <begin position="1"/>
        <end position="35"/>
    </location>
</feature>
<feature type="region of interest" description="Disordered" evidence="1">
    <location>
        <begin position="57"/>
        <end position="104"/>
    </location>
</feature>
<dbReference type="EMBL" id="AXCR01000007">
    <property type="protein sequence ID" value="KJR85928.1"/>
    <property type="molecule type" value="Genomic_DNA"/>
</dbReference>
<gene>
    <name evidence="2" type="ORF">SPSK_09851</name>
</gene>
<evidence type="ECO:0000256" key="1">
    <source>
        <dbReference type="SAM" id="MobiDB-lite"/>
    </source>
</evidence>
<proteinExistence type="predicted"/>
<dbReference type="RefSeq" id="XP_016588604.1">
    <property type="nucleotide sequence ID" value="XM_016736419.1"/>
</dbReference>
<feature type="compositionally biased region" description="Basic and acidic residues" evidence="1">
    <location>
        <begin position="73"/>
        <end position="87"/>
    </location>
</feature>
<reference evidence="2 3" key="1">
    <citation type="journal article" date="2014" name="BMC Genomics">
        <title>Comparative genomics of the major fungal agents of human and animal Sporotrichosis: Sporothrix schenckii and Sporothrix brasiliensis.</title>
        <authorList>
            <person name="Teixeira M.M."/>
            <person name="de Almeida L.G."/>
            <person name="Kubitschek-Barreira P."/>
            <person name="Alves F.L."/>
            <person name="Kioshima E.S."/>
            <person name="Abadio A.K."/>
            <person name="Fernandes L."/>
            <person name="Derengowski L.S."/>
            <person name="Ferreira K.S."/>
            <person name="Souza R.C."/>
            <person name="Ruiz J.C."/>
            <person name="de Andrade N.C."/>
            <person name="Paes H.C."/>
            <person name="Nicola A.M."/>
            <person name="Albuquerque P."/>
            <person name="Gerber A.L."/>
            <person name="Martins V.P."/>
            <person name="Peconick L.D."/>
            <person name="Neto A.V."/>
            <person name="Chaucanez C.B."/>
            <person name="Silva P.A."/>
            <person name="Cunha O.L."/>
            <person name="de Oliveira F.F."/>
            <person name="dos Santos T.C."/>
            <person name="Barros A.L."/>
            <person name="Soares M.A."/>
            <person name="de Oliveira L.M."/>
            <person name="Marini M.M."/>
            <person name="Villalobos-Duno H."/>
            <person name="Cunha M.M."/>
            <person name="de Hoog S."/>
            <person name="da Silveira J.F."/>
            <person name="Henrissat B."/>
            <person name="Nino-Vega G.A."/>
            <person name="Cisalpino P.S."/>
            <person name="Mora-Montes H.M."/>
            <person name="Almeida S.R."/>
            <person name="Stajich J.E."/>
            <person name="Lopes-Bezerra L.M."/>
            <person name="Vasconcelos A.T."/>
            <person name="Felipe M.S."/>
        </authorList>
    </citation>
    <scope>NUCLEOTIDE SEQUENCE [LARGE SCALE GENOMIC DNA]</scope>
    <source>
        <strain evidence="2 3">1099-18</strain>
    </source>
</reference>
<dbReference type="Proteomes" id="UP000033710">
    <property type="component" value="Unassembled WGS sequence"/>
</dbReference>
<dbReference type="GeneID" id="27671696"/>
<evidence type="ECO:0000313" key="3">
    <source>
        <dbReference type="Proteomes" id="UP000033710"/>
    </source>
</evidence>
<protein>
    <submittedName>
        <fullName evidence="2">Uncharacterized protein</fullName>
    </submittedName>
</protein>